<evidence type="ECO:0000313" key="5">
    <source>
        <dbReference type="EMBL" id="RVT95080.1"/>
    </source>
</evidence>
<evidence type="ECO:0000256" key="2">
    <source>
        <dbReference type="ARBA" id="ARBA00023125"/>
    </source>
</evidence>
<dbReference type="Pfam" id="PF00196">
    <property type="entry name" value="GerE"/>
    <property type="match status" value="1"/>
</dbReference>
<dbReference type="AlphaFoldDB" id="A0A437MBS4"/>
<dbReference type="InterPro" id="IPR000792">
    <property type="entry name" value="Tscrpt_reg_LuxR_C"/>
</dbReference>
<protein>
    <submittedName>
        <fullName evidence="5">LuxR family transcriptional regulator</fullName>
    </submittedName>
</protein>
<keyword evidence="2" id="KW-0238">DNA-binding</keyword>
<reference evidence="5 6" key="1">
    <citation type="submission" date="2019-01" db="EMBL/GenBank/DDBJ databases">
        <authorList>
            <person name="Chen W.-M."/>
        </authorList>
    </citation>
    <scope>NUCLEOTIDE SEQUENCE [LARGE SCALE GENOMIC DNA]</scope>
    <source>
        <strain evidence="5 6">CCP-7</strain>
    </source>
</reference>
<name>A0A437MBS4_9SPHN</name>
<evidence type="ECO:0000313" key="6">
    <source>
        <dbReference type="Proteomes" id="UP000282971"/>
    </source>
</evidence>
<accession>A0A437MBS4</accession>
<keyword evidence="6" id="KW-1185">Reference proteome</keyword>
<proteinExistence type="predicted"/>
<keyword evidence="3" id="KW-0804">Transcription</keyword>
<dbReference type="PANTHER" id="PTHR44688">
    <property type="entry name" value="DNA-BINDING TRANSCRIPTIONAL ACTIVATOR DEVR_DOSR"/>
    <property type="match status" value="1"/>
</dbReference>
<dbReference type="SUPFAM" id="SSF46894">
    <property type="entry name" value="C-terminal effector domain of the bipartite response regulators"/>
    <property type="match status" value="1"/>
</dbReference>
<dbReference type="Gene3D" id="1.10.10.10">
    <property type="entry name" value="Winged helix-like DNA-binding domain superfamily/Winged helix DNA-binding domain"/>
    <property type="match status" value="1"/>
</dbReference>
<dbReference type="GO" id="GO:0003677">
    <property type="term" value="F:DNA binding"/>
    <property type="evidence" value="ECO:0007669"/>
    <property type="project" value="UniProtKB-KW"/>
</dbReference>
<feature type="domain" description="HTH luxR-type" evidence="4">
    <location>
        <begin position="61"/>
        <end position="126"/>
    </location>
</feature>
<dbReference type="PROSITE" id="PS50043">
    <property type="entry name" value="HTH_LUXR_2"/>
    <property type="match status" value="1"/>
</dbReference>
<evidence type="ECO:0000259" key="4">
    <source>
        <dbReference type="PROSITE" id="PS50043"/>
    </source>
</evidence>
<organism evidence="5 6">
    <name type="scientific">Sphingomonas crocodyli</name>
    <dbReference type="NCBI Taxonomy" id="1979270"/>
    <lineage>
        <taxon>Bacteria</taxon>
        <taxon>Pseudomonadati</taxon>
        <taxon>Pseudomonadota</taxon>
        <taxon>Alphaproteobacteria</taxon>
        <taxon>Sphingomonadales</taxon>
        <taxon>Sphingomonadaceae</taxon>
        <taxon>Sphingomonas</taxon>
    </lineage>
</organism>
<dbReference type="InterPro" id="IPR036388">
    <property type="entry name" value="WH-like_DNA-bd_sf"/>
</dbReference>
<dbReference type="PROSITE" id="PS00622">
    <property type="entry name" value="HTH_LUXR_1"/>
    <property type="match status" value="1"/>
</dbReference>
<dbReference type="InterPro" id="IPR016032">
    <property type="entry name" value="Sig_transdc_resp-reg_C-effctor"/>
</dbReference>
<evidence type="ECO:0000256" key="1">
    <source>
        <dbReference type="ARBA" id="ARBA00023015"/>
    </source>
</evidence>
<gene>
    <name evidence="5" type="ORF">EOD43_06240</name>
</gene>
<dbReference type="SMART" id="SM00421">
    <property type="entry name" value="HTH_LUXR"/>
    <property type="match status" value="1"/>
</dbReference>
<dbReference type="PRINTS" id="PR00038">
    <property type="entry name" value="HTHLUXR"/>
</dbReference>
<comment type="caution">
    <text evidence="5">The sequence shown here is derived from an EMBL/GenBank/DDBJ whole genome shotgun (WGS) entry which is preliminary data.</text>
</comment>
<keyword evidence="1" id="KW-0805">Transcription regulation</keyword>
<evidence type="ECO:0000256" key="3">
    <source>
        <dbReference type="ARBA" id="ARBA00023163"/>
    </source>
</evidence>
<dbReference type="GO" id="GO:0006355">
    <property type="term" value="P:regulation of DNA-templated transcription"/>
    <property type="evidence" value="ECO:0007669"/>
    <property type="project" value="InterPro"/>
</dbReference>
<dbReference type="PANTHER" id="PTHR44688:SF16">
    <property type="entry name" value="DNA-BINDING TRANSCRIPTIONAL ACTIVATOR DEVR_DOSR"/>
    <property type="match status" value="1"/>
</dbReference>
<dbReference type="EMBL" id="SACN01000001">
    <property type="protein sequence ID" value="RVT95080.1"/>
    <property type="molecule type" value="Genomic_DNA"/>
</dbReference>
<dbReference type="CDD" id="cd06170">
    <property type="entry name" value="LuxR_C_like"/>
    <property type="match status" value="1"/>
</dbReference>
<dbReference type="OrthoDB" id="9782655at2"/>
<dbReference type="Proteomes" id="UP000282971">
    <property type="component" value="Unassembled WGS sequence"/>
</dbReference>
<sequence length="130" mass="13923">MHSVGYDDASARQIGAVTGKLVVTARRIIGGAARLHLSEMAGVSQSGAMPALKGEALIERLPSPAIPLTQRERQVLCHVLEGKANKSIGRLLGISHRTVEIHRSRAMNKLSATSPTELIRRALILDRSAS</sequence>